<organism evidence="1 2">
    <name type="scientific">Ichnoviriform fugitivi</name>
    <dbReference type="NCBI Taxonomy" id="265522"/>
    <lineage>
        <taxon>Viruses</taxon>
        <taxon>Viruses incertae sedis</taxon>
        <taxon>Polydnaviriformidae</taxon>
        <taxon>Ichnoviriform</taxon>
    </lineage>
</organism>
<evidence type="ECO:0000313" key="2">
    <source>
        <dbReference type="Proteomes" id="UP000204242"/>
    </source>
</evidence>
<dbReference type="EMBL" id="AB291209">
    <property type="protein sequence ID" value="BAF45760.1"/>
    <property type="molecule type" value="Genomic_DNA"/>
</dbReference>
<dbReference type="KEGG" id="vg:5076400"/>
<evidence type="ECO:0000313" key="1">
    <source>
        <dbReference type="EMBL" id="BAF45760.1"/>
    </source>
</evidence>
<sequence>MGQCFYSSAFPRLPQIMWYVEEHCLQEQSEKDPGVVAVVPHRLCGFSADFRILRILFSNERCFHETIIIQLTIFVFVKLALYRLPEVLARSNQNGKCKEKQHCEFIMEAKEDIVNVCRSRFHEAAEGAH</sequence>
<protein>
    <submittedName>
        <fullName evidence="1">G1.1</fullName>
    </submittedName>
</protein>
<name>A2Q0P5_9VIRU</name>
<reference evidence="1 2" key="1">
    <citation type="journal article" date="2007" name="Virology">
        <title>Shared and species-specific features among ichnovirus genomes.</title>
        <authorList>
            <person name="Tanaka K."/>
            <person name="Lapointe R."/>
            <person name="Barney W.E."/>
            <person name="Makkay A.M."/>
            <person name="Stoltz D."/>
            <person name="Cusson M."/>
            <person name="Webb B.A."/>
        </authorList>
    </citation>
    <scope>NUCLEOTIDE SEQUENCE [LARGE SCALE GENOMIC DNA]</scope>
</reference>
<dbReference type="GeneID" id="5076400"/>
<dbReference type="RefSeq" id="YP_001031351.1">
    <property type="nucleotide sequence ID" value="NC_008998.1"/>
</dbReference>
<proteinExistence type="predicted"/>
<dbReference type="Proteomes" id="UP000204242">
    <property type="component" value="Genome"/>
</dbReference>
<accession>A2Q0P5</accession>